<dbReference type="RefSeq" id="WP_246458928.1">
    <property type="nucleotide sequence ID" value="NZ_JACHMG010000001.1"/>
</dbReference>
<accession>A0A840IUZ3</accession>
<protein>
    <recommendedName>
        <fullName evidence="3">Replication initiation protein</fullName>
    </recommendedName>
</protein>
<dbReference type="EMBL" id="JACHMG010000001">
    <property type="protein sequence ID" value="MBB4686531.1"/>
    <property type="molecule type" value="Genomic_DNA"/>
</dbReference>
<keyword evidence="2" id="KW-1185">Reference proteome</keyword>
<dbReference type="Pfam" id="PF20199">
    <property type="entry name" value="RepSA"/>
    <property type="match status" value="1"/>
</dbReference>
<dbReference type="InterPro" id="IPR046828">
    <property type="entry name" value="RepSA"/>
</dbReference>
<dbReference type="Proteomes" id="UP000581769">
    <property type="component" value="Unassembled WGS sequence"/>
</dbReference>
<name>A0A840IUZ3_9PSEU</name>
<dbReference type="AlphaFoldDB" id="A0A840IUZ3"/>
<comment type="caution">
    <text evidence="1">The sequence shown here is derived from an EMBL/GenBank/DDBJ whole genome shotgun (WGS) entry which is preliminary data.</text>
</comment>
<evidence type="ECO:0000313" key="1">
    <source>
        <dbReference type="EMBL" id="MBB4686531.1"/>
    </source>
</evidence>
<evidence type="ECO:0000313" key="2">
    <source>
        <dbReference type="Proteomes" id="UP000581769"/>
    </source>
</evidence>
<gene>
    <name evidence="1" type="ORF">BJY18_004016</name>
</gene>
<evidence type="ECO:0008006" key="3">
    <source>
        <dbReference type="Google" id="ProtNLM"/>
    </source>
</evidence>
<reference evidence="1 2" key="1">
    <citation type="submission" date="2020-08" db="EMBL/GenBank/DDBJ databases">
        <title>Sequencing the genomes of 1000 actinobacteria strains.</title>
        <authorList>
            <person name="Klenk H.-P."/>
        </authorList>
    </citation>
    <scope>NUCLEOTIDE SEQUENCE [LARGE SCALE GENOMIC DNA]</scope>
    <source>
        <strain evidence="1 2">DSM 45859</strain>
    </source>
</reference>
<sequence length="467" mass="51059">MVAAPAGFGEMVAAFSESGTLDPALAHVLARSNFDTWAGKVKAARGCAKPVRMAGGSTVVDSSGKVFAELSGSVFVPCKNRRASVCESCSAHYAHDTFHLIRAGMAGGKGVPETVTGHLRVLATLTAPSFGKVHSRPFRNGHVRRCSCGELHSQYDDVLGTPLDPETYDYVGSVLWQAHAGELWRRFTIAVGRKLARALGIRPAELREVMRLSYAKVAEYQRRGLIHFHAVVRVDGPEGPDGPPPPAAVTDDLLTAVIQAAAASVIVRTPESPAVGVVKLSWGEQVDVEPIAASEGTSEDSDGGWHDRRVAGYVAKYATKGTRLTEGSDYRIRSAEHIEQLPITEHHKQLMRTAWRLGGLPEYRELNLRKWAHMLGFRGHFLTKSRRYSTTFGQIRRTRAEYRLDEQREALGIADTEVLTVVNDWSMTGIGYHNDAERRLAAVFAELHLARRKLDGQDDDGGGPHGR</sequence>
<organism evidence="1 2">
    <name type="scientific">Amycolatopsis jiangsuensis</name>
    <dbReference type="NCBI Taxonomy" id="1181879"/>
    <lineage>
        <taxon>Bacteria</taxon>
        <taxon>Bacillati</taxon>
        <taxon>Actinomycetota</taxon>
        <taxon>Actinomycetes</taxon>
        <taxon>Pseudonocardiales</taxon>
        <taxon>Pseudonocardiaceae</taxon>
        <taxon>Amycolatopsis</taxon>
    </lineage>
</organism>
<proteinExistence type="predicted"/>